<keyword evidence="2" id="KW-1185">Reference proteome</keyword>
<gene>
    <name evidence="1" type="ORF">Vadar_015432</name>
</gene>
<dbReference type="EMBL" id="CM037153">
    <property type="protein sequence ID" value="KAH7857692.1"/>
    <property type="molecule type" value="Genomic_DNA"/>
</dbReference>
<organism evidence="1 2">
    <name type="scientific">Vaccinium darrowii</name>
    <dbReference type="NCBI Taxonomy" id="229202"/>
    <lineage>
        <taxon>Eukaryota</taxon>
        <taxon>Viridiplantae</taxon>
        <taxon>Streptophyta</taxon>
        <taxon>Embryophyta</taxon>
        <taxon>Tracheophyta</taxon>
        <taxon>Spermatophyta</taxon>
        <taxon>Magnoliopsida</taxon>
        <taxon>eudicotyledons</taxon>
        <taxon>Gunneridae</taxon>
        <taxon>Pentapetalae</taxon>
        <taxon>asterids</taxon>
        <taxon>Ericales</taxon>
        <taxon>Ericaceae</taxon>
        <taxon>Vaccinioideae</taxon>
        <taxon>Vaccinieae</taxon>
        <taxon>Vaccinium</taxon>
    </lineage>
</organism>
<reference evidence="1 2" key="1">
    <citation type="journal article" date="2021" name="Hortic Res">
        <title>High-quality reference genome and annotation aids understanding of berry development for evergreen blueberry (Vaccinium darrowii).</title>
        <authorList>
            <person name="Yu J."/>
            <person name="Hulse-Kemp A.M."/>
            <person name="Babiker E."/>
            <person name="Staton M."/>
        </authorList>
    </citation>
    <scope>NUCLEOTIDE SEQUENCE [LARGE SCALE GENOMIC DNA]</scope>
    <source>
        <strain evidence="2">cv. NJ 8807/NJ 8810</strain>
        <tissue evidence="1">Young leaf</tissue>
    </source>
</reference>
<accession>A0ACB7YWS2</accession>
<evidence type="ECO:0000313" key="2">
    <source>
        <dbReference type="Proteomes" id="UP000828048"/>
    </source>
</evidence>
<evidence type="ECO:0000313" key="1">
    <source>
        <dbReference type="EMBL" id="KAH7857692.1"/>
    </source>
</evidence>
<dbReference type="Proteomes" id="UP000828048">
    <property type="component" value="Chromosome 3"/>
</dbReference>
<proteinExistence type="predicted"/>
<sequence>MEDGDDWLASDKLQHVLFCFFLAIAFSLLASKTRYPLLRRRSIFFGSAVSLAAGAAKEVADEFGFFKSAGASFKDAVADLVGIVFAVLILSLSKSLSLRFKRDRSVKVIGVEIV</sequence>
<name>A0ACB7YWS2_9ERIC</name>
<comment type="caution">
    <text evidence="1">The sequence shown here is derived from an EMBL/GenBank/DDBJ whole genome shotgun (WGS) entry which is preliminary data.</text>
</comment>
<protein>
    <submittedName>
        <fullName evidence="1">Uncharacterized protein</fullName>
    </submittedName>
</protein>